<feature type="domain" description="UVR" evidence="1">
    <location>
        <begin position="127"/>
        <end position="162"/>
    </location>
</feature>
<dbReference type="InterPro" id="IPR001943">
    <property type="entry name" value="UVR_dom"/>
</dbReference>
<evidence type="ECO:0000259" key="1">
    <source>
        <dbReference type="PROSITE" id="PS50151"/>
    </source>
</evidence>
<dbReference type="GO" id="GO:1990169">
    <property type="term" value="P:stress response to copper ion"/>
    <property type="evidence" value="ECO:0007669"/>
    <property type="project" value="TreeGrafter"/>
</dbReference>
<reference evidence="2" key="1">
    <citation type="journal article" date="2020" name="mSystems">
        <title>Genome- and Community-Level Interaction Insights into Carbon Utilization and Element Cycling Functions of Hydrothermarchaeota in Hydrothermal Sediment.</title>
        <authorList>
            <person name="Zhou Z."/>
            <person name="Liu Y."/>
            <person name="Xu W."/>
            <person name="Pan J."/>
            <person name="Luo Z.H."/>
            <person name="Li M."/>
        </authorList>
    </citation>
    <scope>NUCLEOTIDE SEQUENCE [LARGE SCALE GENOMIC DNA]</scope>
    <source>
        <strain evidence="2">SpSt-1182</strain>
    </source>
</reference>
<dbReference type="AlphaFoldDB" id="A0A7V0XF29"/>
<gene>
    <name evidence="2" type="ORF">ENN51_05060</name>
</gene>
<name>A0A7V0XF29_UNCW3</name>
<dbReference type="PANTHER" id="PTHR38430">
    <property type="entry name" value="PROTEIN-ARGININE KINASE ACTIVATOR PROTEIN"/>
    <property type="match status" value="1"/>
</dbReference>
<dbReference type="Gene3D" id="4.10.860.10">
    <property type="entry name" value="UVR domain"/>
    <property type="match status" value="1"/>
</dbReference>
<dbReference type="PANTHER" id="PTHR38430:SF1">
    <property type="entry name" value="PROTEIN-ARGININE KINASE ACTIVATOR PROTEIN"/>
    <property type="match status" value="1"/>
</dbReference>
<comment type="caution">
    <text evidence="2">The sequence shown here is derived from an EMBL/GenBank/DDBJ whole genome shotgun (WGS) entry which is preliminary data.</text>
</comment>
<dbReference type="GO" id="GO:0046870">
    <property type="term" value="F:cadmium ion binding"/>
    <property type="evidence" value="ECO:0007669"/>
    <property type="project" value="TreeGrafter"/>
</dbReference>
<accession>A0A7V0XF29</accession>
<protein>
    <recommendedName>
        <fullName evidence="1">UVR domain-containing protein</fullName>
    </recommendedName>
</protein>
<sequence length="165" mass="18211">MARKCDICGERDATLRVRQVDKAGAADIEICAECAKVRGFTEARKISTSVAEIMAGMKRDVAEGDEAIVCPGCGMTFAEFKRKGRLGCARCYPAFDDKLRPLIRRIQGAVQHVGRAAKAGRRRARDQMALVRLRAELEAAIAAEDYEQAARLRDELGKAEKNARR</sequence>
<dbReference type="GO" id="GO:0050897">
    <property type="term" value="F:cobalt ion binding"/>
    <property type="evidence" value="ECO:0007669"/>
    <property type="project" value="TreeGrafter"/>
</dbReference>
<organism evidence="2">
    <name type="scientific">candidate division WOR-3 bacterium</name>
    <dbReference type="NCBI Taxonomy" id="2052148"/>
    <lineage>
        <taxon>Bacteria</taxon>
        <taxon>Bacteria division WOR-3</taxon>
    </lineage>
</organism>
<proteinExistence type="predicted"/>
<dbReference type="Proteomes" id="UP000885672">
    <property type="component" value="Unassembled WGS sequence"/>
</dbReference>
<dbReference type="Pfam" id="PF02151">
    <property type="entry name" value="UVR"/>
    <property type="match status" value="1"/>
</dbReference>
<dbReference type="GO" id="GO:0008270">
    <property type="term" value="F:zinc ion binding"/>
    <property type="evidence" value="ECO:0007669"/>
    <property type="project" value="TreeGrafter"/>
</dbReference>
<dbReference type="PROSITE" id="PS50151">
    <property type="entry name" value="UVR"/>
    <property type="match status" value="1"/>
</dbReference>
<dbReference type="GO" id="GO:1990170">
    <property type="term" value="P:stress response to cadmium ion"/>
    <property type="evidence" value="ECO:0007669"/>
    <property type="project" value="TreeGrafter"/>
</dbReference>
<evidence type="ECO:0000313" key="2">
    <source>
        <dbReference type="EMBL" id="HDQ99638.1"/>
    </source>
</evidence>
<dbReference type="PIRSF" id="PIRSF015034">
    <property type="entry name" value="YacH"/>
    <property type="match status" value="1"/>
</dbReference>
<dbReference type="EMBL" id="DSBX01000196">
    <property type="protein sequence ID" value="HDQ99638.1"/>
    <property type="molecule type" value="Genomic_DNA"/>
</dbReference>
<dbReference type="InterPro" id="IPR025542">
    <property type="entry name" value="YacH"/>
</dbReference>
<dbReference type="GO" id="GO:0005507">
    <property type="term" value="F:copper ion binding"/>
    <property type="evidence" value="ECO:0007669"/>
    <property type="project" value="TreeGrafter"/>
</dbReference>